<dbReference type="EMBL" id="HACM01006667">
    <property type="protein sequence ID" value="CRZ07109.1"/>
    <property type="molecule type" value="Transcribed_RNA"/>
</dbReference>
<organism evidence="1">
    <name type="scientific">Spongospora subterranea</name>
    <dbReference type="NCBI Taxonomy" id="70186"/>
    <lineage>
        <taxon>Eukaryota</taxon>
        <taxon>Sar</taxon>
        <taxon>Rhizaria</taxon>
        <taxon>Endomyxa</taxon>
        <taxon>Phytomyxea</taxon>
        <taxon>Plasmodiophorida</taxon>
        <taxon>Plasmodiophoridae</taxon>
        <taxon>Spongospora</taxon>
    </lineage>
</organism>
<name>A0A0H5RES7_9EUKA</name>
<accession>A0A0H5RES7</accession>
<proteinExistence type="predicted"/>
<dbReference type="AlphaFoldDB" id="A0A0H5RES7"/>
<sequence length="231" mass="26277">MVMRSNCEIEVNILVDTLSCIQKSVDEFINRSTAFEGNIRSCCFSSLFTGITPTEPELRKPPPSPLSPFDQQQFTSRNLKIYGSIIYRLEQNRRFLERQKALSRDDSRRINLQPDPIFNAVNPIVEPFLVCQVRGSTGSSSKMKFPLRPYKVDPLSMRSRSQSDLKTLNRRLFRSLAPEMKEPSAMTIALRNAALLTLDNRSSTLPACEVQRYMARGASLRAYPGIRRQGP</sequence>
<reference evidence="1" key="1">
    <citation type="submission" date="2015-04" db="EMBL/GenBank/DDBJ databases">
        <title>The genome sequence of the plant pathogenic Rhizarian Plasmodiophora brassicae reveals insights in its biotrophic life cycle and the origin of chitin synthesis.</title>
        <authorList>
            <person name="Schwelm A."/>
            <person name="Fogelqvist J."/>
            <person name="Knaust A."/>
            <person name="Julke S."/>
            <person name="Lilja T."/>
            <person name="Dhandapani V."/>
            <person name="Bonilla-Rosso G."/>
            <person name="Karlsson M."/>
            <person name="Shevchenko A."/>
            <person name="Choi S.R."/>
            <person name="Kim H.G."/>
            <person name="Park J.Y."/>
            <person name="Lim Y.P."/>
            <person name="Ludwig-Muller J."/>
            <person name="Dixelius C."/>
        </authorList>
    </citation>
    <scope>NUCLEOTIDE SEQUENCE</scope>
    <source>
        <tissue evidence="1">Potato root galls</tissue>
    </source>
</reference>
<protein>
    <submittedName>
        <fullName evidence="1">Uncharacterized protein</fullName>
    </submittedName>
</protein>
<evidence type="ECO:0000313" key="1">
    <source>
        <dbReference type="EMBL" id="CRZ07109.1"/>
    </source>
</evidence>